<feature type="transmembrane region" description="Helical" evidence="1">
    <location>
        <begin position="87"/>
        <end position="105"/>
    </location>
</feature>
<evidence type="ECO:0000313" key="2">
    <source>
        <dbReference type="EMBL" id="MPM40679.1"/>
    </source>
</evidence>
<accession>A0A644ZIL6</accession>
<dbReference type="EMBL" id="VSSQ01009090">
    <property type="protein sequence ID" value="MPM40679.1"/>
    <property type="molecule type" value="Genomic_DNA"/>
</dbReference>
<dbReference type="AlphaFoldDB" id="A0A644ZIL6"/>
<reference evidence="2" key="1">
    <citation type="submission" date="2019-08" db="EMBL/GenBank/DDBJ databases">
        <authorList>
            <person name="Kucharzyk K."/>
            <person name="Murdoch R.W."/>
            <person name="Higgins S."/>
            <person name="Loffler F."/>
        </authorList>
    </citation>
    <scope>NUCLEOTIDE SEQUENCE</scope>
</reference>
<keyword evidence="1" id="KW-1133">Transmembrane helix</keyword>
<gene>
    <name evidence="2" type="ORF">SDC9_87325</name>
</gene>
<evidence type="ECO:0000256" key="1">
    <source>
        <dbReference type="SAM" id="Phobius"/>
    </source>
</evidence>
<protein>
    <submittedName>
        <fullName evidence="2">Uncharacterized protein</fullName>
    </submittedName>
</protein>
<keyword evidence="1" id="KW-0472">Membrane</keyword>
<name>A0A644ZIL6_9ZZZZ</name>
<comment type="caution">
    <text evidence="2">The sequence shown here is derived from an EMBL/GenBank/DDBJ whole genome shotgun (WGS) entry which is preliminary data.</text>
</comment>
<feature type="transmembrane region" description="Helical" evidence="1">
    <location>
        <begin position="20"/>
        <end position="39"/>
    </location>
</feature>
<sequence>MKRRHVSLLEVFKAKDAGLLKVFLIVYAASFLGATYNHATDLFLHGLFPYKGLNSAVSPFLNAYWTLLTLLDPLAILLLCFSIDLGLVAYGLVILSDVLINYTFMISTKGLFSVINFGQVSQLLFLIFYLSTVRCMHVKSQAIQERQH</sequence>
<feature type="transmembrane region" description="Helical" evidence="1">
    <location>
        <begin position="59"/>
        <end position="80"/>
    </location>
</feature>
<organism evidence="2">
    <name type="scientific">bioreactor metagenome</name>
    <dbReference type="NCBI Taxonomy" id="1076179"/>
    <lineage>
        <taxon>unclassified sequences</taxon>
        <taxon>metagenomes</taxon>
        <taxon>ecological metagenomes</taxon>
    </lineage>
</organism>
<keyword evidence="1" id="KW-0812">Transmembrane</keyword>
<proteinExistence type="predicted"/>
<feature type="transmembrane region" description="Helical" evidence="1">
    <location>
        <begin position="111"/>
        <end position="130"/>
    </location>
</feature>